<organism evidence="1 2">
    <name type="scientific">Rhodococcus phage Weasels2</name>
    <dbReference type="NCBI Taxonomy" id="1897437"/>
    <lineage>
        <taxon>Viruses</taxon>
        <taxon>Duplodnaviria</taxon>
        <taxon>Heunggongvirae</taxon>
        <taxon>Uroviricota</taxon>
        <taxon>Caudoviricetes</taxon>
        <taxon>Weaselvirus</taxon>
        <taxon>Weaselvirus weasel</taxon>
    </lineage>
</organism>
<accession>A0A1I9SAG0</accession>
<protein>
    <submittedName>
        <fullName evidence="1">3'-5' RNA ligase</fullName>
    </submittedName>
</protein>
<dbReference type="EMBL" id="KX774321">
    <property type="protein sequence ID" value="AOZ63766.1"/>
    <property type="molecule type" value="Genomic_DNA"/>
</dbReference>
<dbReference type="GO" id="GO:0016874">
    <property type="term" value="F:ligase activity"/>
    <property type="evidence" value="ECO:0007669"/>
    <property type="project" value="UniProtKB-KW"/>
</dbReference>
<reference evidence="2" key="1">
    <citation type="submission" date="2016-08" db="EMBL/GenBank/DDBJ databases">
        <authorList>
            <person name="Seilhamer J.J."/>
        </authorList>
    </citation>
    <scope>NUCLEOTIDE SEQUENCE [LARGE SCALE GENOMIC DNA]</scope>
</reference>
<name>A0A1I9SAG0_9CAUD</name>
<sequence length="194" mass="22243">MTLNHRQFSHIYDRLDINWNDLDCVMLDFQPMHFLDVSEDDLFYSPSQRFAQGQVGNKAHVTLLYGLLRGIQQSDVDEVLDGWKPNPIVLDEIAVFPSYVPGEEYSCLVAKPSAESYENLLEAHSRLSFLPHINTFTEYKPHLTLMYVKKEATNRVINQISDSVIGMHLEPWELNYGDVPVGFTSTLDTDTKFA</sequence>
<dbReference type="OrthoDB" id="38439at10239"/>
<evidence type="ECO:0000313" key="1">
    <source>
        <dbReference type="EMBL" id="AOZ63766.1"/>
    </source>
</evidence>
<dbReference type="Proteomes" id="UP000224902">
    <property type="component" value="Segment"/>
</dbReference>
<evidence type="ECO:0000313" key="2">
    <source>
        <dbReference type="Proteomes" id="UP000224902"/>
    </source>
</evidence>
<proteinExistence type="predicted"/>
<keyword evidence="1" id="KW-0436">Ligase</keyword>
<dbReference type="Pfam" id="PF13563">
    <property type="entry name" value="2_5_RNA_ligase2"/>
    <property type="match status" value="1"/>
</dbReference>
<dbReference type="Gene3D" id="3.90.1140.10">
    <property type="entry name" value="Cyclic phosphodiesterase"/>
    <property type="match status" value="1"/>
</dbReference>
<gene>
    <name evidence="1" type="ORF">SEA_WEASELS2_188</name>
</gene>
<dbReference type="SUPFAM" id="SSF55144">
    <property type="entry name" value="LigT-like"/>
    <property type="match status" value="1"/>
</dbReference>
<dbReference type="InterPro" id="IPR009097">
    <property type="entry name" value="Cyclic_Pdiesterase"/>
</dbReference>
<keyword evidence="2" id="KW-1185">Reference proteome</keyword>